<evidence type="ECO:0000313" key="1">
    <source>
        <dbReference type="EMBL" id="TWG85597.1"/>
    </source>
</evidence>
<gene>
    <name evidence="1" type="ORF">L602_002400000430</name>
</gene>
<accession>A0A562BJX0</accession>
<proteinExistence type="predicted"/>
<evidence type="ECO:0000313" key="2">
    <source>
        <dbReference type="Proteomes" id="UP000318141"/>
    </source>
</evidence>
<comment type="caution">
    <text evidence="1">The sequence shown here is derived from an EMBL/GenBank/DDBJ whole genome shotgun (WGS) entry which is preliminary data.</text>
</comment>
<name>A0A562BJX0_9BURK</name>
<dbReference type="AlphaFoldDB" id="A0A562BJX0"/>
<keyword evidence="2" id="KW-1185">Reference proteome</keyword>
<protein>
    <submittedName>
        <fullName evidence="1">Uncharacterized protein</fullName>
    </submittedName>
</protein>
<reference evidence="1 2" key="1">
    <citation type="submission" date="2019-07" db="EMBL/GenBank/DDBJ databases">
        <title>Genome sequencing of lignin-degrading bacterial isolates.</title>
        <authorList>
            <person name="Gladden J."/>
        </authorList>
    </citation>
    <scope>NUCLEOTIDE SEQUENCE [LARGE SCALE GENOMIC DNA]</scope>
    <source>
        <strain evidence="1 2">J11</strain>
    </source>
</reference>
<sequence>MASLNCWPEPLYGMCVMSTPAASFTCSSMICPSEPCPEVDHRISPGCAFARASSARKSAALLTGVASNTTGEYAMLATGWTSCTGSNGILLRCGVSVSVLIVVIPMV</sequence>
<organism evidence="1 2">
    <name type="scientific">Cupriavidus gilardii J11</name>
    <dbReference type="NCBI Taxonomy" id="936133"/>
    <lineage>
        <taxon>Bacteria</taxon>
        <taxon>Pseudomonadati</taxon>
        <taxon>Pseudomonadota</taxon>
        <taxon>Betaproteobacteria</taxon>
        <taxon>Burkholderiales</taxon>
        <taxon>Burkholderiaceae</taxon>
        <taxon>Cupriavidus</taxon>
    </lineage>
</organism>
<dbReference type="Proteomes" id="UP000318141">
    <property type="component" value="Unassembled WGS sequence"/>
</dbReference>
<dbReference type="EMBL" id="VLJN01000017">
    <property type="protein sequence ID" value="TWG85597.1"/>
    <property type="molecule type" value="Genomic_DNA"/>
</dbReference>